<feature type="region of interest" description="Disordered" evidence="1">
    <location>
        <begin position="274"/>
        <end position="314"/>
    </location>
</feature>
<dbReference type="Proteomes" id="UP000825935">
    <property type="component" value="Chromosome 21"/>
</dbReference>
<organism evidence="3 4">
    <name type="scientific">Ceratopteris richardii</name>
    <name type="common">Triangle waterfern</name>
    <dbReference type="NCBI Taxonomy" id="49495"/>
    <lineage>
        <taxon>Eukaryota</taxon>
        <taxon>Viridiplantae</taxon>
        <taxon>Streptophyta</taxon>
        <taxon>Embryophyta</taxon>
        <taxon>Tracheophyta</taxon>
        <taxon>Polypodiopsida</taxon>
        <taxon>Polypodiidae</taxon>
        <taxon>Polypodiales</taxon>
        <taxon>Pteridineae</taxon>
        <taxon>Pteridaceae</taxon>
        <taxon>Parkerioideae</taxon>
        <taxon>Ceratopteris</taxon>
    </lineage>
</organism>
<comment type="caution">
    <text evidence="3">The sequence shown here is derived from an EMBL/GenBank/DDBJ whole genome shotgun (WGS) entry which is preliminary data.</text>
</comment>
<evidence type="ECO:0000313" key="4">
    <source>
        <dbReference type="Proteomes" id="UP000825935"/>
    </source>
</evidence>
<keyword evidence="2" id="KW-0732">Signal</keyword>
<feature type="chain" id="PRO_5035772392" evidence="2">
    <location>
        <begin position="18"/>
        <end position="343"/>
    </location>
</feature>
<reference evidence="3" key="1">
    <citation type="submission" date="2021-08" db="EMBL/GenBank/DDBJ databases">
        <title>WGS assembly of Ceratopteris richardii.</title>
        <authorList>
            <person name="Marchant D.B."/>
            <person name="Chen G."/>
            <person name="Jenkins J."/>
            <person name="Shu S."/>
            <person name="Leebens-Mack J."/>
            <person name="Grimwood J."/>
            <person name="Schmutz J."/>
            <person name="Soltis P."/>
            <person name="Soltis D."/>
            <person name="Chen Z.-H."/>
        </authorList>
    </citation>
    <scope>NUCLEOTIDE SEQUENCE</scope>
    <source>
        <strain evidence="3">Whitten #5841</strain>
        <tissue evidence="3">Leaf</tissue>
    </source>
</reference>
<evidence type="ECO:0000313" key="3">
    <source>
        <dbReference type="EMBL" id="KAH7314498.1"/>
    </source>
</evidence>
<feature type="region of interest" description="Disordered" evidence="1">
    <location>
        <begin position="114"/>
        <end position="159"/>
    </location>
</feature>
<feature type="compositionally biased region" description="Polar residues" evidence="1">
    <location>
        <begin position="288"/>
        <end position="299"/>
    </location>
</feature>
<protein>
    <submittedName>
        <fullName evidence="3">Uncharacterized protein</fullName>
    </submittedName>
</protein>
<evidence type="ECO:0000256" key="2">
    <source>
        <dbReference type="SAM" id="SignalP"/>
    </source>
</evidence>
<dbReference type="EMBL" id="CM035426">
    <property type="protein sequence ID" value="KAH7314498.1"/>
    <property type="molecule type" value="Genomic_DNA"/>
</dbReference>
<dbReference type="AlphaFoldDB" id="A0A8T2S7C9"/>
<feature type="signal peptide" evidence="2">
    <location>
        <begin position="1"/>
        <end position="17"/>
    </location>
</feature>
<accession>A0A8T2S7C9</accession>
<feature type="compositionally biased region" description="Basic and acidic residues" evidence="1">
    <location>
        <begin position="274"/>
        <end position="286"/>
    </location>
</feature>
<feature type="compositionally biased region" description="Low complexity" evidence="1">
    <location>
        <begin position="130"/>
        <end position="144"/>
    </location>
</feature>
<feature type="compositionally biased region" description="Basic and acidic residues" evidence="1">
    <location>
        <begin position="150"/>
        <end position="159"/>
    </location>
</feature>
<gene>
    <name evidence="3" type="ORF">KP509_21G005500</name>
</gene>
<evidence type="ECO:0000256" key="1">
    <source>
        <dbReference type="SAM" id="MobiDB-lite"/>
    </source>
</evidence>
<name>A0A8T2S7C9_CERRI</name>
<keyword evidence="4" id="KW-1185">Reference proteome</keyword>
<sequence>MWLYTLLLYSDILSTWMNKEDFEIVCIVSQERTTTLPRCSILCLVATSPHAGCYSSCCTHTLQHIDSRNHGDARYHCSIWSDNFGSTSSGNGKIFDAKICPQIDFRSNYDDTQKKFQARSSQSGRKTRISYSGSSSAGQHLSSESDIEEENGKNVKKGDDGDIVVEQAEVHPFHGVSDLSNEQLQKRNRFGWSETACDEESLMMRITDQNVEESQHDNVEKSATSHENLHTDDVRRFKEAFVQVDHGKMTDGYGDSRPLTGDVEKQVKDICTEVPDERSGALKDGDGQTLQPQEDNNFQKMEEEEFRQDRGITAEDYHRRADLFERSAEHFKEEKFKHEPHEQ</sequence>
<proteinExistence type="predicted"/>